<evidence type="ECO:0000256" key="7">
    <source>
        <dbReference type="SAM" id="MobiDB-lite"/>
    </source>
</evidence>
<dbReference type="FunCoup" id="A0A0Q2R596">
    <property type="interactions" value="41"/>
</dbReference>
<comment type="cofactor">
    <cofactor evidence="5">
        <name>Zn(2+)</name>
        <dbReference type="ChEBI" id="CHEBI:29105"/>
    </cofactor>
    <text evidence="5">Binds 1 zinc ion per subunit.</text>
</comment>
<reference evidence="10 11" key="1">
    <citation type="submission" date="2015-08" db="EMBL/GenBank/DDBJ databases">
        <title>Antibacterial properties of a collection of Vibrionaceae strains.</title>
        <authorList>
            <person name="Giubergia S."/>
        </authorList>
    </citation>
    <scope>NUCLEOTIDE SEQUENCE [LARGE SCALE GENOMIC DNA]</scope>
    <source>
        <strain evidence="10 11">S0821</strain>
    </source>
</reference>
<feature type="domain" description="AstE/AspA barrel-sandwich hybrid" evidence="8">
    <location>
        <begin position="248"/>
        <end position="321"/>
    </location>
</feature>
<keyword evidence="3 5" id="KW-0378">Hydrolase</keyword>
<dbReference type="PANTHER" id="PTHR15162:SF7">
    <property type="entry name" value="SUCCINYLGLUTAMATE DESUCCINYLASE"/>
    <property type="match status" value="1"/>
</dbReference>
<dbReference type="UniPathway" id="UPA00185">
    <property type="reaction ID" value="UER00283"/>
</dbReference>
<feature type="binding site" evidence="5">
    <location>
        <position position="55"/>
    </location>
    <ligand>
        <name>Zn(2+)</name>
        <dbReference type="ChEBI" id="CHEBI:29105"/>
    </ligand>
</feature>
<dbReference type="EMBL" id="LKHS01000004">
    <property type="protein sequence ID" value="KQH87293.1"/>
    <property type="molecule type" value="Genomic_DNA"/>
</dbReference>
<dbReference type="EC" id="3.5.1.96" evidence="5 6"/>
<keyword evidence="4 5" id="KW-0862">Zinc</keyword>
<feature type="binding site" evidence="5">
    <location>
        <position position="146"/>
    </location>
    <ligand>
        <name>Zn(2+)</name>
        <dbReference type="ChEBI" id="CHEBI:29105"/>
    </ligand>
</feature>
<keyword evidence="2 5" id="KW-0479">Metal-binding</keyword>
<evidence type="ECO:0000256" key="4">
    <source>
        <dbReference type="ARBA" id="ARBA00022833"/>
    </source>
</evidence>
<proteinExistence type="inferred from homology"/>
<dbReference type="GO" id="GO:0019544">
    <property type="term" value="P:L-arginine catabolic process to L-glutamate"/>
    <property type="evidence" value="ECO:0007669"/>
    <property type="project" value="UniProtKB-UniRule"/>
</dbReference>
<dbReference type="CDD" id="cd03855">
    <property type="entry name" value="M14_ASTE"/>
    <property type="match status" value="1"/>
</dbReference>
<evidence type="ECO:0000259" key="8">
    <source>
        <dbReference type="Pfam" id="PF04952"/>
    </source>
</evidence>
<evidence type="ECO:0000256" key="5">
    <source>
        <dbReference type="HAMAP-Rule" id="MF_00767"/>
    </source>
</evidence>
<dbReference type="Pfam" id="PF24827">
    <property type="entry name" value="AstE_AspA_cat"/>
    <property type="match status" value="1"/>
</dbReference>
<accession>A0A0Q2R596</accession>
<comment type="pathway">
    <text evidence="5">Amino-acid degradation; L-arginine degradation via AST pathway; L-glutamate and succinate from L-arginine: step 5/5.</text>
</comment>
<dbReference type="AlphaFoldDB" id="A0A0Q2R596"/>
<comment type="catalytic activity">
    <reaction evidence="5">
        <text>N-succinyl-L-glutamate + H2O = L-glutamate + succinate</text>
        <dbReference type="Rhea" id="RHEA:15169"/>
        <dbReference type="ChEBI" id="CHEBI:15377"/>
        <dbReference type="ChEBI" id="CHEBI:29985"/>
        <dbReference type="ChEBI" id="CHEBI:30031"/>
        <dbReference type="ChEBI" id="CHEBI:58763"/>
        <dbReference type="EC" id="3.5.1.96"/>
    </reaction>
</comment>
<feature type="binding site" evidence="5">
    <location>
        <position position="52"/>
    </location>
    <ligand>
        <name>Zn(2+)</name>
        <dbReference type="ChEBI" id="CHEBI:29105"/>
    </ligand>
</feature>
<keyword evidence="11" id="KW-1185">Reference proteome</keyword>
<feature type="active site" evidence="5">
    <location>
        <position position="210"/>
    </location>
</feature>
<dbReference type="InterPro" id="IPR016681">
    <property type="entry name" value="SuccinylGlu_desuccinylase"/>
</dbReference>
<feature type="region of interest" description="Disordered" evidence="7">
    <location>
        <begin position="1"/>
        <end position="21"/>
    </location>
</feature>
<dbReference type="PANTHER" id="PTHR15162">
    <property type="entry name" value="ASPARTOACYLASE"/>
    <property type="match status" value="1"/>
</dbReference>
<dbReference type="GO" id="GO:0008270">
    <property type="term" value="F:zinc ion binding"/>
    <property type="evidence" value="ECO:0007669"/>
    <property type="project" value="UniProtKB-UniRule"/>
</dbReference>
<evidence type="ECO:0000313" key="10">
    <source>
        <dbReference type="EMBL" id="KQH87293.1"/>
    </source>
</evidence>
<sequence>MQFLHETLAGDAYSPQSGETPALHWQRSAPGVIEFTPKAACDKSVVISAGIHGNETAPVEIVAQLVQDLLSGERKLAVRLLVILGNLPALRSGERYLDVDMNRLFSGKHHNYEPCDETRRAALIETLVSAFYQAEPETQRVHFDLHTARKPSFHVRFGLMPHVDCGKYPAATIEWLRRVGLEALVINHAPAATFSYFSSQQCGADSCTLELGKALPFGENDLSQFVGIEQGMQALVSDEVTPDHSAEAMPLYKVSQELTKRSEAFRLNFAESVENFTAFERGELLAQDGDTEYRVQQEKEWLIFPNSGVRPGLRAGLMLTRSSLDEWIA</sequence>
<evidence type="ECO:0000256" key="3">
    <source>
        <dbReference type="ARBA" id="ARBA00022801"/>
    </source>
</evidence>
<dbReference type="SUPFAM" id="SSF53187">
    <property type="entry name" value="Zn-dependent exopeptidases"/>
    <property type="match status" value="1"/>
</dbReference>
<dbReference type="GO" id="GO:0016788">
    <property type="term" value="F:hydrolase activity, acting on ester bonds"/>
    <property type="evidence" value="ECO:0007669"/>
    <property type="project" value="UniProtKB-UniRule"/>
</dbReference>
<comment type="similarity">
    <text evidence="5">Belongs to the AspA/AstE family. Succinylglutamate desuccinylase subfamily.</text>
</comment>
<dbReference type="InterPro" id="IPR007036">
    <property type="entry name" value="Aste_AspA_hybrid_dom"/>
</dbReference>
<dbReference type="NCBIfam" id="NF003706">
    <property type="entry name" value="PRK05324.1"/>
    <property type="match status" value="1"/>
</dbReference>
<gene>
    <name evidence="5" type="primary">astE</name>
    <name evidence="10" type="ORF">AMR76_05805</name>
</gene>
<evidence type="ECO:0000256" key="6">
    <source>
        <dbReference type="NCBIfam" id="TIGR03242"/>
    </source>
</evidence>
<dbReference type="HAMAP" id="MF_00767">
    <property type="entry name" value="Arg_catab_AstE"/>
    <property type="match status" value="1"/>
</dbReference>
<name>A0A0Q2R596_VIBFU</name>
<dbReference type="InParanoid" id="A0A0Q2R596"/>
<dbReference type="Pfam" id="PF04952">
    <property type="entry name" value="AstE_AspA_hybrid"/>
    <property type="match status" value="1"/>
</dbReference>
<evidence type="ECO:0000256" key="1">
    <source>
        <dbReference type="ARBA" id="ARBA00022503"/>
    </source>
</evidence>
<comment type="caution">
    <text evidence="10">The sequence shown here is derived from an EMBL/GenBank/DDBJ whole genome shotgun (WGS) entry which is preliminary data.</text>
</comment>
<dbReference type="GO" id="GO:0019545">
    <property type="term" value="P:L-arginine catabolic process to succinate"/>
    <property type="evidence" value="ECO:0007669"/>
    <property type="project" value="UniProtKB-UniRule"/>
</dbReference>
<dbReference type="InterPro" id="IPR055438">
    <property type="entry name" value="AstE_AspA_cat"/>
</dbReference>
<dbReference type="InterPro" id="IPR050178">
    <property type="entry name" value="AspA/AstE_fam"/>
</dbReference>
<dbReference type="PIRSF" id="PIRSF017020">
    <property type="entry name" value="AstE"/>
    <property type="match status" value="1"/>
</dbReference>
<dbReference type="Proteomes" id="UP000051221">
    <property type="component" value="Unassembled WGS sequence"/>
</dbReference>
<evidence type="ECO:0000313" key="11">
    <source>
        <dbReference type="Proteomes" id="UP000051221"/>
    </source>
</evidence>
<evidence type="ECO:0000256" key="2">
    <source>
        <dbReference type="ARBA" id="ARBA00022723"/>
    </source>
</evidence>
<feature type="domain" description="Succinylglutamate desuccinylase/Aspartoacylase catalytic" evidence="9">
    <location>
        <begin position="43"/>
        <end position="232"/>
    </location>
</feature>
<protein>
    <recommendedName>
        <fullName evidence="5 6">Succinylglutamate desuccinylase</fullName>
        <ecNumber evidence="5 6">3.5.1.96</ecNumber>
    </recommendedName>
</protein>
<keyword evidence="1 5" id="KW-0056">Arginine metabolism</keyword>
<organism evidence="10 11">
    <name type="scientific">Vibrio furnissii</name>
    <dbReference type="NCBI Taxonomy" id="29494"/>
    <lineage>
        <taxon>Bacteria</taxon>
        <taxon>Pseudomonadati</taxon>
        <taxon>Pseudomonadota</taxon>
        <taxon>Gammaproteobacteria</taxon>
        <taxon>Vibrionales</taxon>
        <taxon>Vibrionaceae</taxon>
        <taxon>Vibrio</taxon>
    </lineage>
</organism>
<dbReference type="GO" id="GO:0009017">
    <property type="term" value="F:succinylglutamate desuccinylase activity"/>
    <property type="evidence" value="ECO:0007669"/>
    <property type="project" value="UniProtKB-UniRule"/>
</dbReference>
<dbReference type="Gene3D" id="3.40.630.10">
    <property type="entry name" value="Zn peptidases"/>
    <property type="match status" value="1"/>
</dbReference>
<dbReference type="NCBIfam" id="TIGR03242">
    <property type="entry name" value="arg_catab_astE"/>
    <property type="match status" value="1"/>
</dbReference>
<evidence type="ECO:0000259" key="9">
    <source>
        <dbReference type="Pfam" id="PF24827"/>
    </source>
</evidence>
<comment type="function">
    <text evidence="5">Transforms N(2)-succinylglutamate into succinate and glutamate.</text>
</comment>